<name>A0A375IVB6_9BURK</name>
<protein>
    <submittedName>
        <fullName evidence="2">Uncharacterized protein</fullName>
    </submittedName>
</protein>
<evidence type="ECO:0000256" key="1">
    <source>
        <dbReference type="SAM" id="MobiDB-lite"/>
    </source>
</evidence>
<accession>A0A375IVB6</accession>
<dbReference type="AlphaFoldDB" id="A0A375IVB6"/>
<evidence type="ECO:0000313" key="3">
    <source>
        <dbReference type="Proteomes" id="UP000255505"/>
    </source>
</evidence>
<keyword evidence="2" id="KW-0614">Plasmid</keyword>
<sequence length="119" mass="13187">MINVLQVALPEIALCALVFNHSVAFLAHQSVARLKTPTPLLSIMGIVPLTFNIAHHPGFRAVVGYYLSLRLQVSNHVGTQLSAHGSSRESRGHGESAQRRAAYRNRRIFSWAYAWKKPG</sequence>
<dbReference type="EMBL" id="LT991978">
    <property type="protein sequence ID" value="SPK77362.1"/>
    <property type="molecule type" value="Genomic_DNA"/>
</dbReference>
<geneLocation type="plasmid" evidence="2">
    <name>III</name>
</geneLocation>
<dbReference type="Proteomes" id="UP000255505">
    <property type="component" value="Plasmid III"/>
</dbReference>
<feature type="compositionally biased region" description="Basic and acidic residues" evidence="1">
    <location>
        <begin position="86"/>
        <end position="98"/>
    </location>
</feature>
<reference evidence="2 3" key="1">
    <citation type="submission" date="2018-01" db="EMBL/GenBank/DDBJ databases">
        <authorList>
            <person name="Gaut B.S."/>
            <person name="Morton B.R."/>
            <person name="Clegg M.T."/>
            <person name="Duvall M.R."/>
        </authorList>
    </citation>
    <scope>NUCLEOTIDE SEQUENCE [LARGE SCALE GENOMIC DNA]</scope>
    <source>
        <strain evidence="2">Cupriavidus taiwanensis LMG 19425</strain>
        <plasmid evidence="3">Plasmid iii</plasmid>
    </source>
</reference>
<proteinExistence type="predicted"/>
<organism evidence="2 3">
    <name type="scientific">Cupriavidus taiwanensis</name>
    <dbReference type="NCBI Taxonomy" id="164546"/>
    <lineage>
        <taxon>Bacteria</taxon>
        <taxon>Pseudomonadati</taxon>
        <taxon>Pseudomonadota</taxon>
        <taxon>Betaproteobacteria</taxon>
        <taxon>Burkholderiales</taxon>
        <taxon>Burkholderiaceae</taxon>
        <taxon>Cupriavidus</taxon>
    </lineage>
</organism>
<feature type="region of interest" description="Disordered" evidence="1">
    <location>
        <begin position="82"/>
        <end position="101"/>
    </location>
</feature>
<gene>
    <name evidence="2" type="ORF">CT19425_P30211</name>
</gene>
<evidence type="ECO:0000313" key="2">
    <source>
        <dbReference type="EMBL" id="SPK77362.1"/>
    </source>
</evidence>